<dbReference type="FunFam" id="3.30.70.3550:FF:000001">
    <property type="entry name" value="Leucyl/phenylalanyl-tRNA--protein transferase"/>
    <property type="match status" value="1"/>
</dbReference>
<dbReference type="Proteomes" id="UP000252172">
    <property type="component" value="Unassembled WGS sequence"/>
</dbReference>
<evidence type="ECO:0000256" key="14">
    <source>
        <dbReference type="ARBA" id="ARBA00083640"/>
    </source>
</evidence>
<evidence type="ECO:0000256" key="9">
    <source>
        <dbReference type="ARBA" id="ARBA00061535"/>
    </source>
</evidence>
<sequence length="214" mass="24739">MIQLQKDEISFPDPAFYHPIGGLIAQGGDLSVDRVLLAYQHGIFPWYNPGEKILWWCPDPRFVLFPDELKISKSMRKIMARDSFRFTENRCFAEVMQQCKNTNRKDQNDTWISDELIETFVQLHNKGIAKSVEVWQNDELVGGFYGLQIGDVFCGESMFSKVSNASKAGFIYFVSEHQHELSLIDCQVYTDHLKSLGARMISKIDYLYYLKSTL</sequence>
<evidence type="ECO:0000256" key="3">
    <source>
        <dbReference type="ARBA" id="ARBA00022679"/>
    </source>
</evidence>
<organism evidence="16 17">
    <name type="scientific">Chryseobacterium lacus</name>
    <dbReference type="NCBI Taxonomy" id="2058346"/>
    <lineage>
        <taxon>Bacteria</taxon>
        <taxon>Pseudomonadati</taxon>
        <taxon>Bacteroidota</taxon>
        <taxon>Flavobacteriia</taxon>
        <taxon>Flavobacteriales</taxon>
        <taxon>Weeksellaceae</taxon>
        <taxon>Chryseobacterium group</taxon>
        <taxon>Chryseobacterium</taxon>
    </lineage>
</organism>
<dbReference type="Gene3D" id="3.30.70.3550">
    <property type="entry name" value="Leucyl/phenylalanyl-tRNA-protein transferase, N-terminal domain"/>
    <property type="match status" value="1"/>
</dbReference>
<dbReference type="GO" id="GO:0005737">
    <property type="term" value="C:cytoplasm"/>
    <property type="evidence" value="ECO:0007669"/>
    <property type="project" value="UniProtKB-SubCell"/>
</dbReference>
<dbReference type="SUPFAM" id="SSF55729">
    <property type="entry name" value="Acyl-CoA N-acyltransferases (Nat)"/>
    <property type="match status" value="1"/>
</dbReference>
<evidence type="ECO:0000256" key="12">
    <source>
        <dbReference type="ARBA" id="ARBA00077136"/>
    </source>
</evidence>
<proteinExistence type="inferred from homology"/>
<keyword evidence="4 15" id="KW-0012">Acyltransferase</keyword>
<dbReference type="InterPro" id="IPR042221">
    <property type="entry name" value="Leu/Phe-tRNA_Trfase_N"/>
</dbReference>
<evidence type="ECO:0000256" key="1">
    <source>
        <dbReference type="ARBA" id="ARBA00004496"/>
    </source>
</evidence>
<comment type="catalytic activity">
    <reaction evidence="5 15">
        <text>L-phenylalanyl-tRNA(Phe) + an N-terminal L-alpha-aminoacyl-[protein] = an N-terminal L-phenylalanyl-L-alpha-aminoacyl-[protein] + tRNA(Phe)</text>
        <dbReference type="Rhea" id="RHEA:43632"/>
        <dbReference type="Rhea" id="RHEA-COMP:9668"/>
        <dbReference type="Rhea" id="RHEA-COMP:9699"/>
        <dbReference type="Rhea" id="RHEA-COMP:10636"/>
        <dbReference type="Rhea" id="RHEA-COMP:10637"/>
        <dbReference type="ChEBI" id="CHEBI:78442"/>
        <dbReference type="ChEBI" id="CHEBI:78531"/>
        <dbReference type="ChEBI" id="CHEBI:78597"/>
        <dbReference type="ChEBI" id="CHEBI:83561"/>
        <dbReference type="EC" id="2.3.2.6"/>
    </reaction>
</comment>
<evidence type="ECO:0000256" key="6">
    <source>
        <dbReference type="ARBA" id="ARBA00050652"/>
    </source>
</evidence>
<dbReference type="InterPro" id="IPR004616">
    <property type="entry name" value="Leu/Phe-tRNA_Trfase"/>
</dbReference>
<dbReference type="EMBL" id="QPIE01000003">
    <property type="protein sequence ID" value="RCU43459.1"/>
    <property type="molecule type" value="Genomic_DNA"/>
</dbReference>
<dbReference type="AlphaFoldDB" id="A0A368N2I3"/>
<evidence type="ECO:0000256" key="4">
    <source>
        <dbReference type="ARBA" id="ARBA00023315"/>
    </source>
</evidence>
<evidence type="ECO:0000256" key="8">
    <source>
        <dbReference type="ARBA" id="ARBA00054043"/>
    </source>
</evidence>
<evidence type="ECO:0000256" key="15">
    <source>
        <dbReference type="HAMAP-Rule" id="MF_00688"/>
    </source>
</evidence>
<dbReference type="RefSeq" id="WP_114303312.1">
    <property type="nucleotide sequence ID" value="NZ_QPIE01000003.1"/>
</dbReference>
<dbReference type="OrthoDB" id="9790282at2"/>
<accession>A0A368N2I3</accession>
<reference evidence="16 17" key="1">
    <citation type="submission" date="2018-07" db="EMBL/GenBank/DDBJ databases">
        <title>Chryseobacterium lacus sp. nov., isolated from lake water.</title>
        <authorList>
            <person name="Li C.-M."/>
        </authorList>
    </citation>
    <scope>NUCLEOTIDE SEQUENCE [LARGE SCALE GENOMIC DNA]</scope>
    <source>
        <strain evidence="16 17">YLOS41</strain>
    </source>
</reference>
<dbReference type="EC" id="2.3.2.6" evidence="10 15"/>
<comment type="subcellular location">
    <subcellularLocation>
        <location evidence="1 15">Cytoplasm</location>
    </subcellularLocation>
</comment>
<keyword evidence="17" id="KW-1185">Reference proteome</keyword>
<evidence type="ECO:0000256" key="7">
    <source>
        <dbReference type="ARBA" id="ARBA00051538"/>
    </source>
</evidence>
<name>A0A368N2I3_9FLAO</name>
<dbReference type="PANTHER" id="PTHR30098:SF2">
    <property type="entry name" value="LEUCYL_PHENYLALANYL-TRNA--PROTEIN TRANSFERASE"/>
    <property type="match status" value="1"/>
</dbReference>
<dbReference type="InterPro" id="IPR042203">
    <property type="entry name" value="Leu/Phe-tRNA_Trfase_C"/>
</dbReference>
<evidence type="ECO:0000313" key="17">
    <source>
        <dbReference type="Proteomes" id="UP000252172"/>
    </source>
</evidence>
<comment type="caution">
    <text evidence="16">The sequence shown here is derived from an EMBL/GenBank/DDBJ whole genome shotgun (WGS) entry which is preliminary data.</text>
</comment>
<dbReference type="HAMAP" id="MF_00688">
    <property type="entry name" value="Leu_Phe_trans"/>
    <property type="match status" value="1"/>
</dbReference>
<dbReference type="Gene3D" id="3.40.630.70">
    <property type="entry name" value="Leucyl/phenylalanyl-tRNA-protein transferase, C-terminal domain"/>
    <property type="match status" value="1"/>
</dbReference>
<evidence type="ECO:0000256" key="13">
    <source>
        <dbReference type="ARBA" id="ARBA00077165"/>
    </source>
</evidence>
<dbReference type="NCBIfam" id="TIGR00667">
    <property type="entry name" value="aat"/>
    <property type="match status" value="1"/>
</dbReference>
<protein>
    <recommendedName>
        <fullName evidence="11 15">Leucyl/phenylalanyl-tRNA--protein transferase</fullName>
        <ecNumber evidence="10 15">2.3.2.6</ecNumber>
    </recommendedName>
    <alternativeName>
        <fullName evidence="12 15">L/F-transferase</fullName>
    </alternativeName>
    <alternativeName>
        <fullName evidence="13 15">Leucyltransferase</fullName>
    </alternativeName>
    <alternativeName>
        <fullName evidence="14 15">Phenyalanyltransferase</fullName>
    </alternativeName>
</protein>
<gene>
    <name evidence="15" type="primary">aat</name>
    <name evidence="16" type="ORF">DQ356_04655</name>
</gene>
<comment type="catalytic activity">
    <reaction evidence="7 15">
        <text>N-terminal L-lysyl-[protein] + L-leucyl-tRNA(Leu) = N-terminal L-leucyl-L-lysyl-[protein] + tRNA(Leu) + H(+)</text>
        <dbReference type="Rhea" id="RHEA:12340"/>
        <dbReference type="Rhea" id="RHEA-COMP:9613"/>
        <dbReference type="Rhea" id="RHEA-COMP:9622"/>
        <dbReference type="Rhea" id="RHEA-COMP:12670"/>
        <dbReference type="Rhea" id="RHEA-COMP:12671"/>
        <dbReference type="ChEBI" id="CHEBI:15378"/>
        <dbReference type="ChEBI" id="CHEBI:65249"/>
        <dbReference type="ChEBI" id="CHEBI:78442"/>
        <dbReference type="ChEBI" id="CHEBI:78494"/>
        <dbReference type="ChEBI" id="CHEBI:133043"/>
        <dbReference type="EC" id="2.3.2.6"/>
    </reaction>
</comment>
<evidence type="ECO:0000256" key="2">
    <source>
        <dbReference type="ARBA" id="ARBA00022490"/>
    </source>
</evidence>
<evidence type="ECO:0000256" key="11">
    <source>
        <dbReference type="ARBA" id="ARBA00074372"/>
    </source>
</evidence>
<dbReference type="PANTHER" id="PTHR30098">
    <property type="entry name" value="LEUCYL/PHENYLALANYL-TRNA--PROTEIN TRANSFERASE"/>
    <property type="match status" value="1"/>
</dbReference>
<comment type="function">
    <text evidence="8 15">Functions in the N-end rule pathway of protein degradation where it conjugates Leu, Phe and, less efficiently, Met from aminoacyl-tRNAs to the N-termini of proteins containing an N-terminal arginine or lysine.</text>
</comment>
<evidence type="ECO:0000313" key="16">
    <source>
        <dbReference type="EMBL" id="RCU43459.1"/>
    </source>
</evidence>
<dbReference type="GO" id="GO:0030163">
    <property type="term" value="P:protein catabolic process"/>
    <property type="evidence" value="ECO:0007669"/>
    <property type="project" value="UniProtKB-UniRule"/>
</dbReference>
<dbReference type="InterPro" id="IPR016181">
    <property type="entry name" value="Acyl_CoA_acyltransferase"/>
</dbReference>
<comment type="similarity">
    <text evidence="9 15">Belongs to the L/F-transferase family.</text>
</comment>
<keyword evidence="2 15" id="KW-0963">Cytoplasm</keyword>
<dbReference type="Pfam" id="PF03588">
    <property type="entry name" value="Leu_Phe_trans"/>
    <property type="match status" value="1"/>
</dbReference>
<dbReference type="GO" id="GO:0008914">
    <property type="term" value="F:leucyl-tRNA--protein transferase activity"/>
    <property type="evidence" value="ECO:0007669"/>
    <property type="project" value="UniProtKB-UniRule"/>
</dbReference>
<evidence type="ECO:0000256" key="5">
    <source>
        <dbReference type="ARBA" id="ARBA00050607"/>
    </source>
</evidence>
<evidence type="ECO:0000256" key="10">
    <source>
        <dbReference type="ARBA" id="ARBA00066767"/>
    </source>
</evidence>
<keyword evidence="3 15" id="KW-0808">Transferase</keyword>
<comment type="catalytic activity">
    <reaction evidence="6 15">
        <text>N-terminal L-arginyl-[protein] + L-leucyl-tRNA(Leu) = N-terminal L-leucyl-L-arginyl-[protein] + tRNA(Leu) + H(+)</text>
        <dbReference type="Rhea" id="RHEA:50416"/>
        <dbReference type="Rhea" id="RHEA-COMP:9613"/>
        <dbReference type="Rhea" id="RHEA-COMP:9622"/>
        <dbReference type="Rhea" id="RHEA-COMP:12672"/>
        <dbReference type="Rhea" id="RHEA-COMP:12673"/>
        <dbReference type="ChEBI" id="CHEBI:15378"/>
        <dbReference type="ChEBI" id="CHEBI:64719"/>
        <dbReference type="ChEBI" id="CHEBI:78442"/>
        <dbReference type="ChEBI" id="CHEBI:78494"/>
        <dbReference type="ChEBI" id="CHEBI:133044"/>
        <dbReference type="EC" id="2.3.2.6"/>
    </reaction>
</comment>